<comment type="caution">
    <text evidence="1">The sequence shown here is derived from an EMBL/GenBank/DDBJ whole genome shotgun (WGS) entry which is preliminary data.</text>
</comment>
<name>A0A3M7RDG5_BRAPC</name>
<dbReference type="Proteomes" id="UP000276133">
    <property type="component" value="Unassembled WGS sequence"/>
</dbReference>
<accession>A0A3M7RDG5</accession>
<protein>
    <submittedName>
        <fullName evidence="1">Uncharacterized protein</fullName>
    </submittedName>
</protein>
<dbReference type="AlphaFoldDB" id="A0A3M7RDG5"/>
<keyword evidence="2" id="KW-1185">Reference proteome</keyword>
<gene>
    <name evidence="1" type="ORF">BpHYR1_045762</name>
</gene>
<proteinExistence type="predicted"/>
<evidence type="ECO:0000313" key="1">
    <source>
        <dbReference type="EMBL" id="RNA21560.1"/>
    </source>
</evidence>
<reference evidence="1 2" key="1">
    <citation type="journal article" date="2018" name="Sci. Rep.">
        <title>Genomic signatures of local adaptation to the degree of environmental predictability in rotifers.</title>
        <authorList>
            <person name="Franch-Gras L."/>
            <person name="Hahn C."/>
            <person name="Garcia-Roger E.M."/>
            <person name="Carmona M.J."/>
            <person name="Serra M."/>
            <person name="Gomez A."/>
        </authorList>
    </citation>
    <scope>NUCLEOTIDE SEQUENCE [LARGE SCALE GENOMIC DNA]</scope>
    <source>
        <strain evidence="1">HYR1</strain>
    </source>
</reference>
<evidence type="ECO:0000313" key="2">
    <source>
        <dbReference type="Proteomes" id="UP000276133"/>
    </source>
</evidence>
<dbReference type="EMBL" id="REGN01003643">
    <property type="protein sequence ID" value="RNA21560.1"/>
    <property type="molecule type" value="Genomic_DNA"/>
</dbReference>
<organism evidence="1 2">
    <name type="scientific">Brachionus plicatilis</name>
    <name type="common">Marine rotifer</name>
    <name type="synonym">Brachionus muelleri</name>
    <dbReference type="NCBI Taxonomy" id="10195"/>
    <lineage>
        <taxon>Eukaryota</taxon>
        <taxon>Metazoa</taxon>
        <taxon>Spiralia</taxon>
        <taxon>Gnathifera</taxon>
        <taxon>Rotifera</taxon>
        <taxon>Eurotatoria</taxon>
        <taxon>Monogononta</taxon>
        <taxon>Pseudotrocha</taxon>
        <taxon>Ploima</taxon>
        <taxon>Brachionidae</taxon>
        <taxon>Brachionus</taxon>
    </lineage>
</organism>
<sequence length="97" mass="11752">MVEGRLVRLTQIKKKTYFPIQFKKITILKILHTLLNCKKKKFSIKFCKNDANVYGLRIFNMLSRDKRLKKDGKKFLYHFYRTKRKDSQLKCAKTLTY</sequence>